<comment type="caution">
    <text evidence="5">The sequence shown here is derived from an EMBL/GenBank/DDBJ whole genome shotgun (WGS) entry which is preliminary data.</text>
</comment>
<name>A0A6N8HYV3_9FIRM</name>
<dbReference type="PANTHER" id="PTHR43280:SF28">
    <property type="entry name" value="HTH-TYPE TRANSCRIPTIONAL ACTIVATOR RHAS"/>
    <property type="match status" value="1"/>
</dbReference>
<reference evidence="5 6" key="1">
    <citation type="submission" date="2019-09" db="EMBL/GenBank/DDBJ databases">
        <title>Genome sequence of Clostridium sp. EA1.</title>
        <authorList>
            <person name="Poehlein A."/>
            <person name="Bengelsdorf F.R."/>
            <person name="Daniel R."/>
        </authorList>
    </citation>
    <scope>NUCLEOTIDE SEQUENCE [LARGE SCALE GENOMIC DNA]</scope>
    <source>
        <strain evidence="5 6">EA1</strain>
    </source>
</reference>
<dbReference type="PRINTS" id="PR00032">
    <property type="entry name" value="HTHARAC"/>
</dbReference>
<keyword evidence="3" id="KW-0804">Transcription</keyword>
<evidence type="ECO:0000259" key="4">
    <source>
        <dbReference type="PROSITE" id="PS01124"/>
    </source>
</evidence>
<dbReference type="GO" id="GO:0043565">
    <property type="term" value="F:sequence-specific DNA binding"/>
    <property type="evidence" value="ECO:0007669"/>
    <property type="project" value="InterPro"/>
</dbReference>
<dbReference type="AlphaFoldDB" id="A0A6N8HYV3"/>
<dbReference type="RefSeq" id="WP_233452752.1">
    <property type="nucleotide sequence ID" value="NZ_VWXL01000052.1"/>
</dbReference>
<protein>
    <submittedName>
        <fullName evidence="5">HTH-type transcriptional activator RhaR</fullName>
    </submittedName>
</protein>
<dbReference type="Gene3D" id="1.10.10.60">
    <property type="entry name" value="Homeodomain-like"/>
    <property type="match status" value="2"/>
</dbReference>
<keyword evidence="1" id="KW-0805">Transcription regulation</keyword>
<evidence type="ECO:0000256" key="1">
    <source>
        <dbReference type="ARBA" id="ARBA00023015"/>
    </source>
</evidence>
<sequence>METEKFNIMNYTRLLENLQMEEALNFLKKYVNRVISEHSLGEMELKTLVQNTWYQMISVLEDQGLNADSLSYLKRDCLVKIYACSYSEDFAQVFSIIETDFREIFRKYKIDAHSSTIQNILQYIDGHYNEPLTLSSLARQFNFNYSYLSTYFHSHHSEGFSEYLNKERIRHAAELLRSDPLPISDVCEAVGYTDQSYFTRVFKKMTGITPREYRRKHGKAGE</sequence>
<proteinExistence type="predicted"/>
<evidence type="ECO:0000313" key="5">
    <source>
        <dbReference type="EMBL" id="MVB10858.1"/>
    </source>
</evidence>
<keyword evidence="6" id="KW-1185">Reference proteome</keyword>
<keyword evidence="2" id="KW-0238">DNA-binding</keyword>
<evidence type="ECO:0000256" key="3">
    <source>
        <dbReference type="ARBA" id="ARBA00023163"/>
    </source>
</evidence>
<dbReference type="PROSITE" id="PS00041">
    <property type="entry name" value="HTH_ARAC_FAMILY_1"/>
    <property type="match status" value="1"/>
</dbReference>
<dbReference type="Pfam" id="PF12833">
    <property type="entry name" value="HTH_18"/>
    <property type="match status" value="1"/>
</dbReference>
<evidence type="ECO:0000256" key="2">
    <source>
        <dbReference type="ARBA" id="ARBA00023125"/>
    </source>
</evidence>
<gene>
    <name evidence="5" type="primary">rhaR_5</name>
    <name evidence="5" type="ORF">CAFE_15560</name>
</gene>
<dbReference type="InterPro" id="IPR020449">
    <property type="entry name" value="Tscrpt_reg_AraC-type_HTH"/>
</dbReference>
<dbReference type="InterPro" id="IPR009057">
    <property type="entry name" value="Homeodomain-like_sf"/>
</dbReference>
<dbReference type="SUPFAM" id="SSF46689">
    <property type="entry name" value="Homeodomain-like"/>
    <property type="match status" value="2"/>
</dbReference>
<feature type="domain" description="HTH araC/xylS-type" evidence="4">
    <location>
        <begin position="118"/>
        <end position="216"/>
    </location>
</feature>
<organism evidence="5 6">
    <name type="scientific">Caproicibacter fermentans</name>
    <dbReference type="NCBI Taxonomy" id="2576756"/>
    <lineage>
        <taxon>Bacteria</taxon>
        <taxon>Bacillati</taxon>
        <taxon>Bacillota</taxon>
        <taxon>Clostridia</taxon>
        <taxon>Eubacteriales</taxon>
        <taxon>Acutalibacteraceae</taxon>
        <taxon>Caproicibacter</taxon>
    </lineage>
</organism>
<dbReference type="InterPro" id="IPR018062">
    <property type="entry name" value="HTH_AraC-typ_CS"/>
</dbReference>
<dbReference type="PROSITE" id="PS01124">
    <property type="entry name" value="HTH_ARAC_FAMILY_2"/>
    <property type="match status" value="1"/>
</dbReference>
<dbReference type="SMART" id="SM00342">
    <property type="entry name" value="HTH_ARAC"/>
    <property type="match status" value="1"/>
</dbReference>
<dbReference type="PANTHER" id="PTHR43280">
    <property type="entry name" value="ARAC-FAMILY TRANSCRIPTIONAL REGULATOR"/>
    <property type="match status" value="1"/>
</dbReference>
<accession>A0A6N8HYV3</accession>
<evidence type="ECO:0000313" key="6">
    <source>
        <dbReference type="Proteomes" id="UP000469440"/>
    </source>
</evidence>
<dbReference type="EMBL" id="VWXL01000052">
    <property type="protein sequence ID" value="MVB10858.1"/>
    <property type="molecule type" value="Genomic_DNA"/>
</dbReference>
<dbReference type="Proteomes" id="UP000469440">
    <property type="component" value="Unassembled WGS sequence"/>
</dbReference>
<dbReference type="GO" id="GO:0003700">
    <property type="term" value="F:DNA-binding transcription factor activity"/>
    <property type="evidence" value="ECO:0007669"/>
    <property type="project" value="InterPro"/>
</dbReference>
<dbReference type="InterPro" id="IPR018060">
    <property type="entry name" value="HTH_AraC"/>
</dbReference>